<evidence type="ECO:0000313" key="2">
    <source>
        <dbReference type="EMBL" id="TQL97082.1"/>
    </source>
</evidence>
<organism evidence="2 3">
    <name type="scientific">Actinoallomurus bryophytorum</name>
    <dbReference type="NCBI Taxonomy" id="1490222"/>
    <lineage>
        <taxon>Bacteria</taxon>
        <taxon>Bacillati</taxon>
        <taxon>Actinomycetota</taxon>
        <taxon>Actinomycetes</taxon>
        <taxon>Streptosporangiales</taxon>
        <taxon>Thermomonosporaceae</taxon>
        <taxon>Actinoallomurus</taxon>
    </lineage>
</organism>
<dbReference type="AlphaFoldDB" id="A0A543CJ08"/>
<dbReference type="EMBL" id="VFOZ01000001">
    <property type="protein sequence ID" value="TQL97082.1"/>
    <property type="molecule type" value="Genomic_DNA"/>
</dbReference>
<feature type="transmembrane region" description="Helical" evidence="1">
    <location>
        <begin position="22"/>
        <end position="43"/>
    </location>
</feature>
<reference evidence="2 3" key="1">
    <citation type="submission" date="2019-06" db="EMBL/GenBank/DDBJ databases">
        <title>Sequencing the genomes of 1000 actinobacteria strains.</title>
        <authorList>
            <person name="Klenk H.-P."/>
        </authorList>
    </citation>
    <scope>NUCLEOTIDE SEQUENCE [LARGE SCALE GENOMIC DNA]</scope>
    <source>
        <strain evidence="2 3">DSM 102200</strain>
    </source>
</reference>
<keyword evidence="1" id="KW-0812">Transmembrane</keyword>
<sequence>MDHPADAADPGGRPPYATNRRIPVWLVAPALTLVTLASMLLLLRPAPAHAAASVHCAGAALEEVTLSAAFPQPDGVSWSVLGNLGTCKDLSTGKGTKVKGGTWTASGRATGTCANATMTGSATLVWDLADGGSATSTTGAETGKVGTSSVSLGLGTIDSGKFTGAPMVVTDFTPGIASILKRCPIEPRDLEGGKATLSIVG</sequence>
<keyword evidence="3" id="KW-1185">Reference proteome</keyword>
<gene>
    <name evidence="2" type="ORF">FB559_2656</name>
</gene>
<comment type="caution">
    <text evidence="2">The sequence shown here is derived from an EMBL/GenBank/DDBJ whole genome shotgun (WGS) entry which is preliminary data.</text>
</comment>
<evidence type="ECO:0000313" key="3">
    <source>
        <dbReference type="Proteomes" id="UP000316096"/>
    </source>
</evidence>
<keyword evidence="1" id="KW-1133">Transmembrane helix</keyword>
<accession>A0A543CJ08</accession>
<dbReference type="RefSeq" id="WP_141955856.1">
    <property type="nucleotide sequence ID" value="NZ_VFOZ01000001.1"/>
</dbReference>
<dbReference type="Proteomes" id="UP000316096">
    <property type="component" value="Unassembled WGS sequence"/>
</dbReference>
<proteinExistence type="predicted"/>
<protein>
    <submittedName>
        <fullName evidence="2">Uncharacterized protein</fullName>
    </submittedName>
</protein>
<keyword evidence="1" id="KW-0472">Membrane</keyword>
<evidence type="ECO:0000256" key="1">
    <source>
        <dbReference type="SAM" id="Phobius"/>
    </source>
</evidence>
<name>A0A543CJ08_9ACTN</name>